<reference evidence="2" key="1">
    <citation type="submission" date="2016-05" db="EMBL/GenBank/DDBJ databases">
        <title>Whole genome shotgun sequencing of cultured foodborne pathogen.</title>
        <authorList>
            <person name="Zheng J."/>
            <person name="Timme R."/>
            <person name="Allard M."/>
            <person name="Strain E."/>
            <person name="Luo Y."/>
            <person name="Brown E."/>
        </authorList>
    </citation>
    <scope>NUCLEOTIDE SEQUENCE [LARGE SCALE GENOMIC DNA]</scope>
    <source>
        <strain evidence="2">CFSAN034343</strain>
    </source>
</reference>
<dbReference type="Proteomes" id="UP000094974">
    <property type="component" value="Unassembled WGS sequence"/>
</dbReference>
<comment type="caution">
    <text evidence="1">The sequence shown here is derived from an EMBL/GenBank/DDBJ whole genome shotgun (WGS) entry which is preliminary data.</text>
</comment>
<keyword evidence="2" id="KW-1185">Reference proteome</keyword>
<accession>A0ABX2Z7T1</accession>
<protein>
    <submittedName>
        <fullName evidence="1">Uncharacterized protein</fullName>
    </submittedName>
</protein>
<gene>
    <name evidence="1" type="ORF">A7312_09590</name>
</gene>
<organism evidence="1 2">
    <name type="scientific">Paenibacillus polymyxa</name>
    <name type="common">Bacillus polymyxa</name>
    <dbReference type="NCBI Taxonomy" id="1406"/>
    <lineage>
        <taxon>Bacteria</taxon>
        <taxon>Bacillati</taxon>
        <taxon>Bacillota</taxon>
        <taxon>Bacilli</taxon>
        <taxon>Bacillales</taxon>
        <taxon>Paenibacillaceae</taxon>
        <taxon>Paenibacillus</taxon>
    </lineage>
</organism>
<evidence type="ECO:0000313" key="2">
    <source>
        <dbReference type="Proteomes" id="UP000094974"/>
    </source>
</evidence>
<proteinExistence type="predicted"/>
<evidence type="ECO:0000313" key="1">
    <source>
        <dbReference type="EMBL" id="ODA07335.1"/>
    </source>
</evidence>
<name>A0ABX2Z7T1_PAEPO</name>
<sequence length="163" mass="18067">MNDTMNIYAEKGHKVVFLNKNGTESQRLGARKKGLIEGHVYTVESTEVGGYSTGVYLKEFPGYSFNSVMFADLVMHTLQNTFDQLNDLFDAAQEQGSEGMAEHFKSMAYALGAQMAVSGKPEHMPEFINMVITELGRGIQVGLQTAHGIKNDFEVQVHSIKKD</sequence>
<dbReference type="EMBL" id="LYND01000151">
    <property type="protein sequence ID" value="ODA07335.1"/>
    <property type="molecule type" value="Genomic_DNA"/>
</dbReference>
<dbReference type="RefSeq" id="WP_068941101.1">
    <property type="nucleotide sequence ID" value="NZ_LYND01000151.1"/>
</dbReference>